<evidence type="ECO:0000256" key="3">
    <source>
        <dbReference type="ARBA" id="ARBA00022692"/>
    </source>
</evidence>
<evidence type="ECO:0000256" key="7">
    <source>
        <dbReference type="SAM" id="Phobius"/>
    </source>
</evidence>
<keyword evidence="8" id="KW-1185">Reference proteome</keyword>
<dbReference type="WBParaSite" id="TREG1_137730.1">
    <property type="protein sequence ID" value="TREG1_137730.1"/>
    <property type="gene ID" value="TREG1_137730"/>
</dbReference>
<evidence type="ECO:0000256" key="1">
    <source>
        <dbReference type="ARBA" id="ARBA00004141"/>
    </source>
</evidence>
<dbReference type="GO" id="GO:0015293">
    <property type="term" value="F:symporter activity"/>
    <property type="evidence" value="ECO:0007669"/>
    <property type="project" value="UniProtKB-KW"/>
</dbReference>
<reference evidence="8" key="1">
    <citation type="submission" date="2022-06" db="EMBL/GenBank/DDBJ databases">
        <authorList>
            <person name="Berger JAMES D."/>
            <person name="Berger JAMES D."/>
        </authorList>
    </citation>
    <scope>NUCLEOTIDE SEQUENCE [LARGE SCALE GENOMIC DNA]</scope>
</reference>
<accession>A0AA85JAC3</accession>
<comment type="subcellular location">
    <subcellularLocation>
        <location evidence="1">Membrane</location>
        <topology evidence="1">Multi-pass membrane protein</topology>
    </subcellularLocation>
</comment>
<dbReference type="AlphaFoldDB" id="A0AA85JAC3"/>
<dbReference type="PANTHER" id="PTHR11662">
    <property type="entry name" value="SOLUTE CARRIER FAMILY 17"/>
    <property type="match status" value="1"/>
</dbReference>
<evidence type="ECO:0000313" key="9">
    <source>
        <dbReference type="WBParaSite" id="TREG1_137730.1"/>
    </source>
</evidence>
<evidence type="ECO:0000313" key="8">
    <source>
        <dbReference type="Proteomes" id="UP000050795"/>
    </source>
</evidence>
<organism evidence="8 9">
    <name type="scientific">Trichobilharzia regenti</name>
    <name type="common">Nasal bird schistosome</name>
    <dbReference type="NCBI Taxonomy" id="157069"/>
    <lineage>
        <taxon>Eukaryota</taxon>
        <taxon>Metazoa</taxon>
        <taxon>Spiralia</taxon>
        <taxon>Lophotrochozoa</taxon>
        <taxon>Platyhelminthes</taxon>
        <taxon>Trematoda</taxon>
        <taxon>Digenea</taxon>
        <taxon>Strigeidida</taxon>
        <taxon>Schistosomatoidea</taxon>
        <taxon>Schistosomatidae</taxon>
        <taxon>Trichobilharzia</taxon>
    </lineage>
</organism>
<feature type="transmembrane region" description="Helical" evidence="7">
    <location>
        <begin position="139"/>
        <end position="161"/>
    </location>
</feature>
<dbReference type="Proteomes" id="UP000050795">
    <property type="component" value="Unassembled WGS sequence"/>
</dbReference>
<keyword evidence="6 7" id="KW-0472">Membrane</keyword>
<dbReference type="InterPro" id="IPR050382">
    <property type="entry name" value="MFS_Na/Anion_cotransporter"/>
</dbReference>
<dbReference type="SUPFAM" id="SSF103473">
    <property type="entry name" value="MFS general substrate transporter"/>
    <property type="match status" value="1"/>
</dbReference>
<feature type="transmembrane region" description="Helical" evidence="7">
    <location>
        <begin position="51"/>
        <end position="70"/>
    </location>
</feature>
<reference evidence="9" key="2">
    <citation type="submission" date="2023-11" db="UniProtKB">
        <authorList>
            <consortium name="WormBaseParasite"/>
        </authorList>
    </citation>
    <scope>IDENTIFICATION</scope>
</reference>
<dbReference type="Gene3D" id="1.20.1250.20">
    <property type="entry name" value="MFS general substrate transporter like domains"/>
    <property type="match status" value="1"/>
</dbReference>
<evidence type="ECO:0000256" key="2">
    <source>
        <dbReference type="ARBA" id="ARBA00022448"/>
    </source>
</evidence>
<keyword evidence="4" id="KW-0769">Symport</keyword>
<dbReference type="PANTHER" id="PTHR11662:SF399">
    <property type="entry name" value="FI19708P1-RELATED"/>
    <property type="match status" value="1"/>
</dbReference>
<proteinExistence type="predicted"/>
<evidence type="ECO:0000256" key="5">
    <source>
        <dbReference type="ARBA" id="ARBA00022989"/>
    </source>
</evidence>
<name>A0AA85JAC3_TRIRE</name>
<evidence type="ECO:0000256" key="6">
    <source>
        <dbReference type="ARBA" id="ARBA00023136"/>
    </source>
</evidence>
<feature type="transmembrane region" description="Helical" evidence="7">
    <location>
        <begin position="106"/>
        <end position="127"/>
    </location>
</feature>
<sequence length="208" mass="22583">MLKSKAVWSIIISHFTYDWGWYTLITCMPTYMRRILGFDMMSNGLLSSVPYIVQIIVSLTIAYVSDILISGNLLSTTWIRRINNFIALGGLGTGIISVIFVGCNAYAAVALFSATIGFMGFSAGGFFSNNLDLSAQYAGNIISISSTIASTSGIFAPLVVGFVTKYSSDLTDWFIVFGVSSSVAWFGSIINLYLTSGEEQPWSRSSTL</sequence>
<dbReference type="GO" id="GO:0006820">
    <property type="term" value="P:monoatomic anion transport"/>
    <property type="evidence" value="ECO:0007669"/>
    <property type="project" value="TreeGrafter"/>
</dbReference>
<evidence type="ECO:0000256" key="4">
    <source>
        <dbReference type="ARBA" id="ARBA00022847"/>
    </source>
</evidence>
<feature type="transmembrane region" description="Helical" evidence="7">
    <location>
        <begin position="82"/>
        <end position="100"/>
    </location>
</feature>
<dbReference type="GO" id="GO:0016020">
    <property type="term" value="C:membrane"/>
    <property type="evidence" value="ECO:0007669"/>
    <property type="project" value="UniProtKB-SubCell"/>
</dbReference>
<keyword evidence="3 7" id="KW-0812">Transmembrane</keyword>
<feature type="transmembrane region" description="Helical" evidence="7">
    <location>
        <begin position="173"/>
        <end position="194"/>
    </location>
</feature>
<protein>
    <recommendedName>
        <fullName evidence="10">MFS domain-containing protein</fullName>
    </recommendedName>
</protein>
<feature type="transmembrane region" description="Helical" evidence="7">
    <location>
        <begin position="7"/>
        <end position="31"/>
    </location>
</feature>
<keyword evidence="5 7" id="KW-1133">Transmembrane helix</keyword>
<keyword evidence="2" id="KW-0813">Transport</keyword>
<dbReference type="InterPro" id="IPR036259">
    <property type="entry name" value="MFS_trans_sf"/>
</dbReference>
<dbReference type="FunFam" id="1.20.1250.20:FF:000003">
    <property type="entry name" value="Solute carrier family 17 member 3"/>
    <property type="match status" value="1"/>
</dbReference>
<evidence type="ECO:0008006" key="10">
    <source>
        <dbReference type="Google" id="ProtNLM"/>
    </source>
</evidence>